<organism evidence="2 3">
    <name type="scientific">Pedobacter mendelii</name>
    <dbReference type="NCBI Taxonomy" id="1908240"/>
    <lineage>
        <taxon>Bacteria</taxon>
        <taxon>Pseudomonadati</taxon>
        <taxon>Bacteroidota</taxon>
        <taxon>Sphingobacteriia</taxon>
        <taxon>Sphingobacteriales</taxon>
        <taxon>Sphingobacteriaceae</taxon>
        <taxon>Pedobacter</taxon>
    </lineage>
</organism>
<dbReference type="PANTHER" id="PTHR43792:SF13">
    <property type="entry name" value="ACETYLTRANSFERASE"/>
    <property type="match status" value="1"/>
</dbReference>
<dbReference type="EMBL" id="BMDJ01000010">
    <property type="protein sequence ID" value="GGI28357.1"/>
    <property type="molecule type" value="Genomic_DNA"/>
</dbReference>
<gene>
    <name evidence="2" type="ORF">GCM10008119_32250</name>
</gene>
<protein>
    <recommendedName>
        <fullName evidence="1">N-acetyltransferase domain-containing protein</fullName>
    </recommendedName>
</protein>
<sequence>MEEELRLEASANIISTELKEALEQSILPKVFNLNKNYLFNTLWTLISKIENKIIGDLCFTGEPEANGEIKIGYGTYEGFKGKGYLTEAVGRIVKWAIDQPEVKTISVSIAIGNLASYSILDKNTFVKVAKGEGMFNWKLKVRRST</sequence>
<evidence type="ECO:0000313" key="2">
    <source>
        <dbReference type="EMBL" id="GGI28357.1"/>
    </source>
</evidence>
<proteinExistence type="predicted"/>
<accession>A0ABQ2BKE7</accession>
<dbReference type="RefSeq" id="WP_229746770.1">
    <property type="nucleotide sequence ID" value="NZ_BMDJ01000010.1"/>
</dbReference>
<dbReference type="InterPro" id="IPR000182">
    <property type="entry name" value="GNAT_dom"/>
</dbReference>
<dbReference type="Gene3D" id="3.40.630.30">
    <property type="match status" value="1"/>
</dbReference>
<reference evidence="3" key="1">
    <citation type="journal article" date="2019" name="Int. J. Syst. Evol. Microbiol.">
        <title>The Global Catalogue of Microorganisms (GCM) 10K type strain sequencing project: providing services to taxonomists for standard genome sequencing and annotation.</title>
        <authorList>
            <consortium name="The Broad Institute Genomics Platform"/>
            <consortium name="The Broad Institute Genome Sequencing Center for Infectious Disease"/>
            <person name="Wu L."/>
            <person name="Ma J."/>
        </authorList>
    </citation>
    <scope>NUCLEOTIDE SEQUENCE [LARGE SCALE GENOMIC DNA]</scope>
    <source>
        <strain evidence="3">CCM 8939</strain>
    </source>
</reference>
<name>A0ABQ2BKE7_9SPHI</name>
<dbReference type="InterPro" id="IPR016181">
    <property type="entry name" value="Acyl_CoA_acyltransferase"/>
</dbReference>
<evidence type="ECO:0000259" key="1">
    <source>
        <dbReference type="Pfam" id="PF13302"/>
    </source>
</evidence>
<comment type="caution">
    <text evidence="2">The sequence shown here is derived from an EMBL/GenBank/DDBJ whole genome shotgun (WGS) entry which is preliminary data.</text>
</comment>
<dbReference type="SUPFAM" id="SSF55729">
    <property type="entry name" value="Acyl-CoA N-acyltransferases (Nat)"/>
    <property type="match status" value="1"/>
</dbReference>
<keyword evidence="3" id="KW-1185">Reference proteome</keyword>
<dbReference type="Pfam" id="PF13302">
    <property type="entry name" value="Acetyltransf_3"/>
    <property type="match status" value="1"/>
</dbReference>
<evidence type="ECO:0000313" key="3">
    <source>
        <dbReference type="Proteomes" id="UP000645390"/>
    </source>
</evidence>
<feature type="domain" description="N-acetyltransferase" evidence="1">
    <location>
        <begin position="39"/>
        <end position="125"/>
    </location>
</feature>
<dbReference type="Proteomes" id="UP000645390">
    <property type="component" value="Unassembled WGS sequence"/>
</dbReference>
<dbReference type="PANTHER" id="PTHR43792">
    <property type="entry name" value="GNAT FAMILY, PUTATIVE (AFU_ORTHOLOGUE AFUA_3G00765)-RELATED-RELATED"/>
    <property type="match status" value="1"/>
</dbReference>
<dbReference type="InterPro" id="IPR051531">
    <property type="entry name" value="N-acetyltransferase"/>
</dbReference>